<feature type="region of interest" description="Disordered" evidence="5">
    <location>
        <begin position="528"/>
        <end position="549"/>
    </location>
</feature>
<gene>
    <name evidence="6" type="ORF">CSSPJE1EN1_LOCUS29123</name>
</gene>
<protein>
    <submittedName>
        <fullName evidence="6">Uncharacterized protein</fullName>
    </submittedName>
</protein>
<evidence type="ECO:0000256" key="5">
    <source>
        <dbReference type="SAM" id="MobiDB-lite"/>
    </source>
</evidence>
<dbReference type="Proteomes" id="UP001497444">
    <property type="component" value="Unassembled WGS sequence"/>
</dbReference>
<accession>A0ABP0VH30</accession>
<feature type="compositionally biased region" description="Polar residues" evidence="5">
    <location>
        <begin position="533"/>
        <end position="549"/>
    </location>
</feature>
<dbReference type="PANTHER" id="PTHR13026">
    <property type="entry name" value="NNP-1 PROTEIN NOVEL NUCLEAR PROTEIN 1 NOP52"/>
    <property type="match status" value="1"/>
</dbReference>
<comment type="caution">
    <text evidence="6">The sequence shown here is derived from an EMBL/GenBank/DDBJ whole genome shotgun (WGS) entry which is preliminary data.</text>
</comment>
<feature type="compositionally biased region" description="Basic and acidic residues" evidence="5">
    <location>
        <begin position="328"/>
        <end position="337"/>
    </location>
</feature>
<evidence type="ECO:0000313" key="6">
    <source>
        <dbReference type="EMBL" id="CAK9253745.1"/>
    </source>
</evidence>
<evidence type="ECO:0000256" key="3">
    <source>
        <dbReference type="ARBA" id="ARBA00022552"/>
    </source>
</evidence>
<proteinExistence type="inferred from homology"/>
<comment type="subcellular location">
    <subcellularLocation>
        <location evidence="1">Nucleus</location>
    </subcellularLocation>
</comment>
<keyword evidence="3" id="KW-0698">rRNA processing</keyword>
<evidence type="ECO:0000256" key="1">
    <source>
        <dbReference type="ARBA" id="ARBA00004123"/>
    </source>
</evidence>
<dbReference type="PANTHER" id="PTHR13026:SF0">
    <property type="entry name" value="RIBOSOMAL RNA PROCESSING 1B"/>
    <property type="match status" value="1"/>
</dbReference>
<feature type="region of interest" description="Disordered" evidence="5">
    <location>
        <begin position="321"/>
        <end position="340"/>
    </location>
</feature>
<reference evidence="6" key="1">
    <citation type="submission" date="2024-02" db="EMBL/GenBank/DDBJ databases">
        <authorList>
            <consortium name="ELIXIR-Norway"/>
            <consortium name="Elixir Norway"/>
        </authorList>
    </citation>
    <scope>NUCLEOTIDE SEQUENCE</scope>
</reference>
<name>A0ABP0VH30_9BRYO</name>
<keyword evidence="7" id="KW-1185">Reference proteome</keyword>
<evidence type="ECO:0000256" key="2">
    <source>
        <dbReference type="ARBA" id="ARBA00006374"/>
    </source>
</evidence>
<feature type="region of interest" description="Disordered" evidence="5">
    <location>
        <begin position="406"/>
        <end position="453"/>
    </location>
</feature>
<dbReference type="EMBL" id="CAXAQS010000931">
    <property type="protein sequence ID" value="CAK9253745.1"/>
    <property type="molecule type" value="Genomic_DNA"/>
</dbReference>
<evidence type="ECO:0000256" key="4">
    <source>
        <dbReference type="ARBA" id="ARBA00023242"/>
    </source>
</evidence>
<sequence>MEEKGVATGSHSFARKLASSDVKTREKGMGSLVLWLSCQQEVREDELKKIWKGLFYCVWHADKAPIQADLIDRLAGVLENLDLKLSVEFFKVFLSTMRREWGGIDRLRLDKFYLLLRQVLVRVFAVLRKREWEDSTVEKFMNALLERALLVKNEFPALGINLHMTDIFLDELRKVQPLSSHTLGLMLEPFYSTIAASSDKSLLKRVRERVFDSLLEDAQGFLSRKQESKLDREDETFGAQVLSLPVVTRLFALASAATTRQANQKVLYEICDGFRKLEKLVVAAGVDISSLKAEQALAVHRYDGNVGDGLEMASGMLQDKQKKSKAVGAHEDTEGLSKKKRKVKDVGIGFQQTGEEIRDSSLVRGSESSVDISIDGAVISNLEQKFALINDQESFESKFGSFLSPFNTGSKKKRKRGKKGEESEPSSGAEVMQLLPSQVDTPATGRNSSAKKKKVRFMLKNNLVWKQGPLPPQSMRTPPAATPRGSALKKGALPGPIHSSPSLIYQTMPIPRGCSPVQILSVTVQKPFRSRKSLSNGVPKQVRNSPGSS</sequence>
<dbReference type="InterPro" id="IPR010301">
    <property type="entry name" value="RRP1"/>
</dbReference>
<dbReference type="Pfam" id="PF05997">
    <property type="entry name" value="Nop52"/>
    <property type="match status" value="1"/>
</dbReference>
<feature type="region of interest" description="Disordered" evidence="5">
    <location>
        <begin position="466"/>
        <end position="490"/>
    </location>
</feature>
<feature type="compositionally biased region" description="Polar residues" evidence="5">
    <location>
        <begin position="435"/>
        <end position="448"/>
    </location>
</feature>
<comment type="similarity">
    <text evidence="2">Belongs to the RRP1 family.</text>
</comment>
<evidence type="ECO:0000313" key="7">
    <source>
        <dbReference type="Proteomes" id="UP001497444"/>
    </source>
</evidence>
<keyword evidence="4" id="KW-0539">Nucleus</keyword>
<organism evidence="6 7">
    <name type="scientific">Sphagnum jensenii</name>
    <dbReference type="NCBI Taxonomy" id="128206"/>
    <lineage>
        <taxon>Eukaryota</taxon>
        <taxon>Viridiplantae</taxon>
        <taxon>Streptophyta</taxon>
        <taxon>Embryophyta</taxon>
        <taxon>Bryophyta</taxon>
        <taxon>Sphagnophytina</taxon>
        <taxon>Sphagnopsida</taxon>
        <taxon>Sphagnales</taxon>
        <taxon>Sphagnaceae</taxon>
        <taxon>Sphagnum</taxon>
    </lineage>
</organism>